<dbReference type="GO" id="GO:0006516">
    <property type="term" value="P:glycoprotein catabolic process"/>
    <property type="evidence" value="ECO:0007669"/>
    <property type="project" value="TreeGrafter"/>
</dbReference>
<reference evidence="5" key="2">
    <citation type="submission" date="2020-09" db="EMBL/GenBank/DDBJ databases">
        <authorList>
            <person name="Sun Q."/>
            <person name="Zhou Y."/>
        </authorList>
    </citation>
    <scope>NUCLEOTIDE SEQUENCE</scope>
    <source>
        <strain evidence="5">CGMCC 1.15447</strain>
    </source>
</reference>
<dbReference type="Gene3D" id="1.20.1610.10">
    <property type="entry name" value="alpha-1,2-mannosidases domains"/>
    <property type="match status" value="1"/>
</dbReference>
<dbReference type="GO" id="GO:0005975">
    <property type="term" value="P:carbohydrate metabolic process"/>
    <property type="evidence" value="ECO:0007669"/>
    <property type="project" value="InterPro"/>
</dbReference>
<name>A0A916RMN0_9BACT</name>
<accession>A0A916RMN0</accession>
<dbReference type="InterPro" id="IPR050883">
    <property type="entry name" value="PNGase"/>
</dbReference>
<dbReference type="Pfam" id="PF07971">
    <property type="entry name" value="Glyco_hydro_92"/>
    <property type="match status" value="1"/>
</dbReference>
<reference evidence="5" key="1">
    <citation type="journal article" date="2014" name="Int. J. Syst. Evol. Microbiol.">
        <title>Complete genome sequence of Corynebacterium casei LMG S-19264T (=DSM 44701T), isolated from a smear-ripened cheese.</title>
        <authorList>
            <consortium name="US DOE Joint Genome Institute (JGI-PGF)"/>
            <person name="Walter F."/>
            <person name="Albersmeier A."/>
            <person name="Kalinowski J."/>
            <person name="Ruckert C."/>
        </authorList>
    </citation>
    <scope>NUCLEOTIDE SEQUENCE</scope>
    <source>
        <strain evidence="5">CGMCC 1.15447</strain>
    </source>
</reference>
<dbReference type="SUPFAM" id="SSF48208">
    <property type="entry name" value="Six-hairpin glycosidases"/>
    <property type="match status" value="1"/>
</dbReference>
<dbReference type="PANTHER" id="PTHR12143">
    <property type="entry name" value="PEPTIDE N-GLYCANASE PNGASE -RELATED"/>
    <property type="match status" value="1"/>
</dbReference>
<evidence type="ECO:0000313" key="6">
    <source>
        <dbReference type="Proteomes" id="UP000648801"/>
    </source>
</evidence>
<sequence>MQTRLKFIFAGILLSLLLPADSNAFAQVAANQQNDPANLVSPNIGGIGQLLTATVPYVQYPHGMARLAPITTPGINDRYLADKIYGFPAGPATLMASTGAIVTSQEVYASDFDHDFEVSTPYYYEADLQTWGIKAELTATKHAAYYRFTFPSNAHSHLAITLPSDAHLAVIGDHAVQGSERIYGPISGKAEQGGETREYFYAEFSRPFHSWQTWHDNALSHNAQEEGDHIGFVSDDATTQGEKVEVRIGLSYISVEQARKNLEQEIPSWTFEQVKENTKAVWNHTLDGIQVSGGTKKQRTIFYTALYRSLGRMTDITEDGRYFSGYDHKVHNADGHDFYVDDGTWDTFRSLHPLQLLLDPAQQEDMIRSYLRMYEQSGWLPSFPSIAGEQAVMIGHHADEFILDAYEKGYRDFDVQEAYAAMRKNATETTMLPWQRGPLTSLDRVYFEKGFFPALAYGEKETVPQVTGERRQAVSVTIENSYDDWCVAQLAKALGKNADAAYFTKLAHNYQNVFNPAIDFMAPKSADGKWVAHFDPKLGGGQGGRDYFTEVNSWLYTFGVQHDVAGLIHLFGGRDKFNAKLDQLFVEQYGTSKYQFLGQFPDATGLIGMYAQGNEPSFHIPYLYDFSGQPWKTQRRVRQIMNVWYGDGPLGIPGDDDGGETSSWYVFSAMGFYPVCPGSPVYEIGSPIFAKTVIRLADGKNFTVTANHVSAQNKYIQSATLNGQPLDKPWFRQSDIANGGTLTLEMGDKPNLHWGSAVEDAPPSMSAPMQTAQQ</sequence>
<protein>
    <submittedName>
        <fullName evidence="5">Alpha-1 2-mannosidase</fullName>
    </submittedName>
</protein>
<organism evidence="5 6">
    <name type="scientific">Edaphobacter acidisoli</name>
    <dbReference type="NCBI Taxonomy" id="2040573"/>
    <lineage>
        <taxon>Bacteria</taxon>
        <taxon>Pseudomonadati</taxon>
        <taxon>Acidobacteriota</taxon>
        <taxon>Terriglobia</taxon>
        <taxon>Terriglobales</taxon>
        <taxon>Acidobacteriaceae</taxon>
        <taxon>Edaphobacter</taxon>
    </lineage>
</organism>
<evidence type="ECO:0000259" key="3">
    <source>
        <dbReference type="Pfam" id="PF07971"/>
    </source>
</evidence>
<dbReference type="FunFam" id="3.30.2080.10:FF:000001">
    <property type="entry name" value="Alpha-1,2-mannosidase subfamily"/>
    <property type="match status" value="1"/>
</dbReference>
<evidence type="ECO:0000313" key="5">
    <source>
        <dbReference type="EMBL" id="GGA62910.1"/>
    </source>
</evidence>
<dbReference type="Proteomes" id="UP000648801">
    <property type="component" value="Unassembled WGS sequence"/>
</dbReference>
<feature type="signal peptide" evidence="2">
    <location>
        <begin position="1"/>
        <end position="26"/>
    </location>
</feature>
<dbReference type="Pfam" id="PF17678">
    <property type="entry name" value="Glyco_hydro_92N"/>
    <property type="match status" value="1"/>
</dbReference>
<dbReference type="InterPro" id="IPR012939">
    <property type="entry name" value="Glyco_hydro_92"/>
</dbReference>
<dbReference type="Gene3D" id="2.70.98.10">
    <property type="match status" value="1"/>
</dbReference>
<dbReference type="FunFam" id="1.20.1050.60:FF:000001">
    <property type="entry name" value="Putative alpha-1,2-mannosidase"/>
    <property type="match status" value="1"/>
</dbReference>
<dbReference type="InterPro" id="IPR005887">
    <property type="entry name" value="GH92_a_mannosidase_put"/>
</dbReference>
<feature type="chain" id="PRO_5037309787" evidence="2">
    <location>
        <begin position="27"/>
        <end position="774"/>
    </location>
</feature>
<dbReference type="GO" id="GO:0000224">
    <property type="term" value="F:peptide-N4-(N-acetyl-beta-glucosaminyl)asparagine amidase activity"/>
    <property type="evidence" value="ECO:0007669"/>
    <property type="project" value="TreeGrafter"/>
</dbReference>
<dbReference type="GO" id="GO:0005829">
    <property type="term" value="C:cytosol"/>
    <property type="evidence" value="ECO:0007669"/>
    <property type="project" value="TreeGrafter"/>
</dbReference>
<comment type="caution">
    <text evidence="5">The sequence shown here is derived from an EMBL/GenBank/DDBJ whole genome shotgun (WGS) entry which is preliminary data.</text>
</comment>
<evidence type="ECO:0000259" key="4">
    <source>
        <dbReference type="Pfam" id="PF17678"/>
    </source>
</evidence>
<dbReference type="NCBIfam" id="TIGR01180">
    <property type="entry name" value="aman2_put"/>
    <property type="match status" value="1"/>
</dbReference>
<dbReference type="AlphaFoldDB" id="A0A916RMN0"/>
<gene>
    <name evidence="5" type="ORF">GCM10011507_13150</name>
</gene>
<keyword evidence="2" id="KW-0732">Signal</keyword>
<dbReference type="InterPro" id="IPR008928">
    <property type="entry name" value="6-hairpin_glycosidase_sf"/>
</dbReference>
<dbReference type="InterPro" id="IPR014718">
    <property type="entry name" value="GH-type_carb-bd"/>
</dbReference>
<feature type="region of interest" description="Disordered" evidence="1">
    <location>
        <begin position="752"/>
        <end position="774"/>
    </location>
</feature>
<proteinExistence type="predicted"/>
<keyword evidence="6" id="KW-1185">Reference proteome</keyword>
<dbReference type="EMBL" id="BMJB01000001">
    <property type="protein sequence ID" value="GGA62910.1"/>
    <property type="molecule type" value="Genomic_DNA"/>
</dbReference>
<dbReference type="PANTHER" id="PTHR12143:SF43">
    <property type="entry name" value="PUTATIVE-RELATED"/>
    <property type="match status" value="1"/>
</dbReference>
<dbReference type="RefSeq" id="WP_188758445.1">
    <property type="nucleotide sequence ID" value="NZ_BMJB01000001.1"/>
</dbReference>
<evidence type="ECO:0000256" key="1">
    <source>
        <dbReference type="SAM" id="MobiDB-lite"/>
    </source>
</evidence>
<dbReference type="GO" id="GO:0030246">
    <property type="term" value="F:carbohydrate binding"/>
    <property type="evidence" value="ECO:0007669"/>
    <property type="project" value="InterPro"/>
</dbReference>
<dbReference type="InterPro" id="IPR041371">
    <property type="entry name" value="GH92_N"/>
</dbReference>
<dbReference type="Gene3D" id="1.20.1050.60">
    <property type="entry name" value="alpha-1,2-mannosidase"/>
    <property type="match status" value="1"/>
</dbReference>
<feature type="domain" description="Glycosyl hydrolase family 92" evidence="3">
    <location>
        <begin position="257"/>
        <end position="748"/>
    </location>
</feature>
<feature type="domain" description="Glycosyl hydrolase family 92 N-terminal" evidence="4">
    <location>
        <begin position="40"/>
        <end position="251"/>
    </location>
</feature>
<dbReference type="Gene3D" id="3.30.2080.10">
    <property type="entry name" value="GH92 mannosidase domain"/>
    <property type="match status" value="1"/>
</dbReference>
<evidence type="ECO:0000256" key="2">
    <source>
        <dbReference type="SAM" id="SignalP"/>
    </source>
</evidence>